<sequence>MILLVGEVTSRARVDLQAVVRNTIKKIGYDSSSKGFDYKTCNVLVALEPQAQEISDCVFEGRKQEDIGAGDQGLMFGYATDETEECMPLTILLAHKLNHKMKELSRNGDCPWILPDCKSQKNGLKLLSFVQKYKLHEYP</sequence>
<comment type="catalytic activity">
    <reaction evidence="3">
        <text>L-methionine + ATP + H2O = S-adenosyl-L-methionine + phosphate + diphosphate</text>
        <dbReference type="Rhea" id="RHEA:21080"/>
        <dbReference type="ChEBI" id="CHEBI:15377"/>
        <dbReference type="ChEBI" id="CHEBI:30616"/>
        <dbReference type="ChEBI" id="CHEBI:33019"/>
        <dbReference type="ChEBI" id="CHEBI:43474"/>
        <dbReference type="ChEBI" id="CHEBI:57844"/>
        <dbReference type="ChEBI" id="CHEBI:59789"/>
        <dbReference type="EC" id="2.5.1.6"/>
    </reaction>
</comment>
<proteinExistence type="predicted"/>
<dbReference type="InterPro" id="IPR022629">
    <property type="entry name" value="S-AdoMet_synt_central"/>
</dbReference>
<evidence type="ECO:0000259" key="5">
    <source>
        <dbReference type="Pfam" id="PF02772"/>
    </source>
</evidence>
<dbReference type="InterPro" id="IPR002133">
    <property type="entry name" value="S-AdoMet_synthetase"/>
</dbReference>
<evidence type="ECO:0000259" key="4">
    <source>
        <dbReference type="Pfam" id="PF00438"/>
    </source>
</evidence>
<evidence type="ECO:0000256" key="1">
    <source>
        <dbReference type="ARBA" id="ARBA00022490"/>
    </source>
</evidence>
<reference evidence="6" key="1">
    <citation type="submission" date="2025-08" db="UniProtKB">
        <authorList>
            <consortium name="Ensembl"/>
        </authorList>
    </citation>
    <scope>IDENTIFICATION</scope>
</reference>
<evidence type="ECO:0000256" key="3">
    <source>
        <dbReference type="ARBA" id="ARBA00048344"/>
    </source>
</evidence>
<evidence type="ECO:0000313" key="6">
    <source>
        <dbReference type="Ensembl" id="ENSOSIP00000023474.1"/>
    </source>
</evidence>
<dbReference type="FunFam" id="3.30.300.10:FF:000011">
    <property type="entry name" value="S-adenosylmethionine synthase"/>
    <property type="match status" value="1"/>
</dbReference>
<dbReference type="PANTHER" id="PTHR11964">
    <property type="entry name" value="S-ADENOSYLMETHIONINE SYNTHETASE"/>
    <property type="match status" value="1"/>
</dbReference>
<feature type="domain" description="S-adenosylmethionine synthetase N-terminal" evidence="4">
    <location>
        <begin position="1"/>
        <end position="51"/>
    </location>
</feature>
<dbReference type="GeneTree" id="ENSGT00950000183185"/>
<feature type="domain" description="S-adenosylmethionine synthetase central" evidence="5">
    <location>
        <begin position="66"/>
        <end position="120"/>
    </location>
</feature>
<keyword evidence="2" id="KW-0479">Metal-binding</keyword>
<dbReference type="InterPro" id="IPR022628">
    <property type="entry name" value="S-AdoMet_synt_N"/>
</dbReference>
<name>A0A8C7Y7V6_9TELE</name>
<dbReference type="InterPro" id="IPR022636">
    <property type="entry name" value="S-AdoMet_synthetase_sfam"/>
</dbReference>
<keyword evidence="1" id="KW-0963">Cytoplasm</keyword>
<dbReference type="Pfam" id="PF00438">
    <property type="entry name" value="S-AdoMet_synt_N"/>
    <property type="match status" value="1"/>
</dbReference>
<accession>A0A8C7Y7V6</accession>
<dbReference type="Gene3D" id="3.30.300.10">
    <property type="match status" value="3"/>
</dbReference>
<evidence type="ECO:0000313" key="7">
    <source>
        <dbReference type="Proteomes" id="UP000694383"/>
    </source>
</evidence>
<dbReference type="InterPro" id="IPR022631">
    <property type="entry name" value="ADOMET_SYNTHASE_CS"/>
</dbReference>
<evidence type="ECO:0000256" key="2">
    <source>
        <dbReference type="ARBA" id="ARBA00022723"/>
    </source>
</evidence>
<dbReference type="AlphaFoldDB" id="A0A8C7Y7V6"/>
<keyword evidence="7" id="KW-1185">Reference proteome</keyword>
<reference evidence="6" key="2">
    <citation type="submission" date="2025-09" db="UniProtKB">
        <authorList>
            <consortium name="Ensembl"/>
        </authorList>
    </citation>
    <scope>IDENTIFICATION</scope>
</reference>
<dbReference type="GO" id="GO:0005524">
    <property type="term" value="F:ATP binding"/>
    <property type="evidence" value="ECO:0007669"/>
    <property type="project" value="InterPro"/>
</dbReference>
<dbReference type="Proteomes" id="UP000694383">
    <property type="component" value="Unplaced"/>
</dbReference>
<organism evidence="6 7">
    <name type="scientific">Oryzias sinensis</name>
    <name type="common">Chinese medaka</name>
    <dbReference type="NCBI Taxonomy" id="183150"/>
    <lineage>
        <taxon>Eukaryota</taxon>
        <taxon>Metazoa</taxon>
        <taxon>Chordata</taxon>
        <taxon>Craniata</taxon>
        <taxon>Vertebrata</taxon>
        <taxon>Euteleostomi</taxon>
        <taxon>Actinopterygii</taxon>
        <taxon>Neopterygii</taxon>
        <taxon>Teleostei</taxon>
        <taxon>Neoteleostei</taxon>
        <taxon>Acanthomorphata</taxon>
        <taxon>Ovalentaria</taxon>
        <taxon>Atherinomorphae</taxon>
        <taxon>Beloniformes</taxon>
        <taxon>Adrianichthyidae</taxon>
        <taxon>Oryziinae</taxon>
        <taxon>Oryzias</taxon>
    </lineage>
</organism>
<dbReference type="Pfam" id="PF02772">
    <property type="entry name" value="S-AdoMet_synt_M"/>
    <property type="match status" value="1"/>
</dbReference>
<dbReference type="GO" id="GO:0004478">
    <property type="term" value="F:methionine adenosyltransferase activity"/>
    <property type="evidence" value="ECO:0007669"/>
    <property type="project" value="UniProtKB-EC"/>
</dbReference>
<protein>
    <submittedName>
        <fullName evidence="6">Methionine adenosyltransferase II, alpha-like</fullName>
    </submittedName>
</protein>
<dbReference type="PROSITE" id="PS00376">
    <property type="entry name" value="ADOMET_SYNTHASE_1"/>
    <property type="match status" value="1"/>
</dbReference>
<dbReference type="SUPFAM" id="SSF55973">
    <property type="entry name" value="S-adenosylmethionine synthetase"/>
    <property type="match status" value="2"/>
</dbReference>
<dbReference type="GO" id="GO:0006556">
    <property type="term" value="P:S-adenosylmethionine biosynthetic process"/>
    <property type="evidence" value="ECO:0007669"/>
    <property type="project" value="InterPro"/>
</dbReference>
<dbReference type="Ensembl" id="ENSOSIT00000024784.1">
    <property type="protein sequence ID" value="ENSOSIP00000023474.1"/>
    <property type="gene ID" value="ENSOSIG00000012327.1"/>
</dbReference>
<dbReference type="GO" id="GO:0046872">
    <property type="term" value="F:metal ion binding"/>
    <property type="evidence" value="ECO:0007669"/>
    <property type="project" value="UniProtKB-KW"/>
</dbReference>